<feature type="domain" description="PIH1 N-terminal" evidence="3">
    <location>
        <begin position="67"/>
        <end position="179"/>
    </location>
</feature>
<organism evidence="5 6">
    <name type="scientific">Scleropages formosus</name>
    <name type="common">Asian bonytongue</name>
    <name type="synonym">Osteoglossum formosum</name>
    <dbReference type="NCBI Taxonomy" id="113540"/>
    <lineage>
        <taxon>Eukaryota</taxon>
        <taxon>Metazoa</taxon>
        <taxon>Chordata</taxon>
        <taxon>Craniata</taxon>
        <taxon>Vertebrata</taxon>
        <taxon>Euteleostomi</taxon>
        <taxon>Actinopterygii</taxon>
        <taxon>Neopterygii</taxon>
        <taxon>Teleostei</taxon>
        <taxon>Osteoglossocephala</taxon>
        <taxon>Osteoglossomorpha</taxon>
        <taxon>Osteoglossiformes</taxon>
        <taxon>Osteoglossidae</taxon>
        <taxon>Scleropages</taxon>
    </lineage>
</organism>
<protein>
    <recommendedName>
        <fullName evidence="2">PIH1 domain-containing protein 2</fullName>
    </recommendedName>
</protein>
<keyword evidence="6" id="KW-1185">Reference proteome</keyword>
<dbReference type="InterPro" id="IPR050734">
    <property type="entry name" value="PIH1/Kintoun_subfamily"/>
</dbReference>
<dbReference type="Proteomes" id="UP000694397">
    <property type="component" value="Chromosome 10"/>
</dbReference>
<evidence type="ECO:0000256" key="2">
    <source>
        <dbReference type="ARBA" id="ARBA00040541"/>
    </source>
</evidence>
<dbReference type="GO" id="GO:0005737">
    <property type="term" value="C:cytoplasm"/>
    <property type="evidence" value="ECO:0007669"/>
    <property type="project" value="TreeGrafter"/>
</dbReference>
<dbReference type="CTD" id="120379"/>
<dbReference type="Ensembl" id="ENSSFOT00015004045.2">
    <property type="protein sequence ID" value="ENSSFOP00015003981.1"/>
    <property type="gene ID" value="ENSSFOG00015002624.2"/>
</dbReference>
<dbReference type="GO" id="GO:0006364">
    <property type="term" value="P:rRNA processing"/>
    <property type="evidence" value="ECO:0007669"/>
    <property type="project" value="TreeGrafter"/>
</dbReference>
<comment type="similarity">
    <text evidence="1">Belongs to the PIH1 family.</text>
</comment>
<feature type="domain" description="PIH1D1/2/3 CS-like" evidence="4">
    <location>
        <begin position="268"/>
        <end position="340"/>
    </location>
</feature>
<evidence type="ECO:0000259" key="3">
    <source>
        <dbReference type="Pfam" id="PF08190"/>
    </source>
</evidence>
<dbReference type="GO" id="GO:1990904">
    <property type="term" value="C:ribonucleoprotein complex"/>
    <property type="evidence" value="ECO:0007669"/>
    <property type="project" value="TreeGrafter"/>
</dbReference>
<dbReference type="PANTHER" id="PTHR22997">
    <property type="entry name" value="PIH1 DOMAIN-CONTAINING PROTEIN 1"/>
    <property type="match status" value="1"/>
</dbReference>
<accession>A0A8C9R2P8</accession>
<dbReference type="InterPro" id="IPR012981">
    <property type="entry name" value="PIH1_N"/>
</dbReference>
<reference evidence="5 6" key="1">
    <citation type="submission" date="2019-04" db="EMBL/GenBank/DDBJ databases">
        <authorList>
            <consortium name="Wellcome Sanger Institute Data Sharing"/>
        </authorList>
    </citation>
    <scope>NUCLEOTIDE SEQUENCE [LARGE SCALE GENOMIC DNA]</scope>
</reference>
<evidence type="ECO:0000259" key="4">
    <source>
        <dbReference type="Pfam" id="PF18201"/>
    </source>
</evidence>
<dbReference type="GO" id="GO:0000492">
    <property type="term" value="P:box C/D snoRNP assembly"/>
    <property type="evidence" value="ECO:0007669"/>
    <property type="project" value="TreeGrafter"/>
</dbReference>
<proteinExistence type="inferred from homology"/>
<reference evidence="5" key="2">
    <citation type="submission" date="2025-08" db="UniProtKB">
        <authorList>
            <consortium name="Ensembl"/>
        </authorList>
    </citation>
    <scope>IDENTIFICATION</scope>
</reference>
<dbReference type="AlphaFoldDB" id="A0A8C9R2P8"/>
<dbReference type="InterPro" id="IPR041442">
    <property type="entry name" value="PIH1D1/2/3_CS-like"/>
</dbReference>
<name>A0A8C9R2P8_SCLFO</name>
<dbReference type="Pfam" id="PF08190">
    <property type="entry name" value="PIH1"/>
    <property type="match status" value="1"/>
</dbReference>
<gene>
    <name evidence="5" type="primary">pih1d2</name>
</gene>
<reference evidence="5" key="3">
    <citation type="submission" date="2025-09" db="UniProtKB">
        <authorList>
            <consortium name="Ensembl"/>
        </authorList>
    </citation>
    <scope>IDENTIFICATION</scope>
</reference>
<sequence length="340" mass="38269">MHRARKRRFIPSADTSIIKMAAQCQEATLQQVEQLWAMLDDMLQSDPESYRTFIQHQLKEGADLYSPPQPNYCLRTRILEPEEGWLYINVCGWRRVPPPQSPSHPVPLFGGRLETVTEGQDTYHVLDVAFNPEVIHEAVEDGEDGQLPQLALSYAQQQHKLRLSEHYTLDSASLKGSLKSLWHRLTFLQKPTDPEGSLPHGHSPGPTLLQQISTLRGRQTENGDDFAVALTAQQQDRLKGKALIQVISSTETTQPRQPDHELTLVAGPDGSPMRVHLTVHLPGVHSVSECQLSISQDDVVVEVEDLYHFHLPLPVVVKEEEATAIFKKKKQTLFVSMPVL</sequence>
<evidence type="ECO:0000313" key="5">
    <source>
        <dbReference type="Ensembl" id="ENSSFOP00015003981.1"/>
    </source>
</evidence>
<evidence type="ECO:0000313" key="6">
    <source>
        <dbReference type="Proteomes" id="UP000694397"/>
    </source>
</evidence>
<dbReference type="PANTHER" id="PTHR22997:SF6">
    <property type="entry name" value="PIH1 DOMAIN-CONTAINING PROTEIN 2"/>
    <property type="match status" value="1"/>
</dbReference>
<dbReference type="GeneTree" id="ENSGT00510000048581"/>
<dbReference type="GeneID" id="108928702"/>
<evidence type="ECO:0000256" key="1">
    <source>
        <dbReference type="ARBA" id="ARBA00008511"/>
    </source>
</evidence>
<dbReference type="Pfam" id="PF18201">
    <property type="entry name" value="PIH1_CS"/>
    <property type="match status" value="1"/>
</dbReference>
<dbReference type="RefSeq" id="XP_018598277.1">
    <property type="nucleotide sequence ID" value="XM_018742761.2"/>
</dbReference>
<dbReference type="GO" id="GO:0097255">
    <property type="term" value="C:R2TP complex"/>
    <property type="evidence" value="ECO:0007669"/>
    <property type="project" value="TreeGrafter"/>
</dbReference>